<feature type="active site" description="Nucleophile; methyl group acceptor from either O6-methylguanine or O4-methylthymine" evidence="10">
    <location>
        <position position="325"/>
    </location>
</feature>
<feature type="region of interest" description="Disordered" evidence="12">
    <location>
        <begin position="353"/>
        <end position="375"/>
    </location>
</feature>
<evidence type="ECO:0000256" key="8">
    <source>
        <dbReference type="ARBA" id="ARBA00023204"/>
    </source>
</evidence>
<dbReference type="PIRSF" id="PIRSF000409">
    <property type="entry name" value="Ada"/>
    <property type="match status" value="1"/>
</dbReference>
<dbReference type="GO" id="GO:0003700">
    <property type="term" value="F:DNA-binding transcription factor activity"/>
    <property type="evidence" value="ECO:0007669"/>
    <property type="project" value="InterPro"/>
</dbReference>
<keyword evidence="2" id="KW-0489">Methyltransferase</keyword>
<reference evidence="14 15" key="1">
    <citation type="submission" date="2015-03" db="EMBL/GenBank/DDBJ databases">
        <authorList>
            <person name="Murphy D."/>
        </authorList>
    </citation>
    <scope>NUCLEOTIDE SEQUENCE [LARGE SCALE GENOMIC DNA]</scope>
    <source>
        <strain evidence="14 15">68/02</strain>
    </source>
</reference>
<keyword evidence="4" id="KW-0227">DNA damage</keyword>
<comment type="catalytic activity">
    <reaction evidence="1">
        <text>a 4-O-methyl-thymidine in DNA + L-cysteinyl-[protein] = a thymidine in DNA + S-methyl-L-cysteinyl-[protein]</text>
        <dbReference type="Rhea" id="RHEA:53428"/>
        <dbReference type="Rhea" id="RHEA-COMP:10131"/>
        <dbReference type="Rhea" id="RHEA-COMP:10132"/>
        <dbReference type="Rhea" id="RHEA-COMP:13555"/>
        <dbReference type="Rhea" id="RHEA-COMP:13556"/>
        <dbReference type="ChEBI" id="CHEBI:29950"/>
        <dbReference type="ChEBI" id="CHEBI:82612"/>
        <dbReference type="ChEBI" id="CHEBI:137386"/>
        <dbReference type="ChEBI" id="CHEBI:137387"/>
        <dbReference type="EC" id="2.1.1.63"/>
    </reaction>
</comment>
<comment type="cofactor">
    <cofactor evidence="11">
        <name>Zn(2+)</name>
        <dbReference type="ChEBI" id="CHEBI:29105"/>
    </cofactor>
    <text evidence="11">Binds 1 zinc ion per subunit.</text>
</comment>
<dbReference type="Gene3D" id="3.40.10.10">
    <property type="entry name" value="DNA Methylphosphotriester Repair Domain"/>
    <property type="match status" value="1"/>
</dbReference>
<dbReference type="PROSITE" id="PS01124">
    <property type="entry name" value="HTH_ARAC_FAMILY_2"/>
    <property type="match status" value="1"/>
</dbReference>
<dbReference type="PANTHER" id="PTHR10815:SF14">
    <property type="entry name" value="BIFUNCTIONAL TRANSCRIPTIONAL ACTIVATOR_DNA REPAIR ENZYME ADA"/>
    <property type="match status" value="1"/>
</dbReference>
<dbReference type="InterPro" id="IPR016221">
    <property type="entry name" value="Bifunct_regulatory_prot_Ada"/>
</dbReference>
<dbReference type="InterPro" id="IPR014048">
    <property type="entry name" value="MethylDNA_cys_MeTrfase_DNA-bd"/>
</dbReference>
<feature type="binding site" evidence="11">
    <location>
        <position position="45"/>
    </location>
    <ligand>
        <name>Zn(2+)</name>
        <dbReference type="ChEBI" id="CHEBI:29105"/>
    </ligand>
</feature>
<evidence type="ECO:0000313" key="14">
    <source>
        <dbReference type="EMBL" id="CQI94008.1"/>
    </source>
</evidence>
<comment type="catalytic activity">
    <reaction evidence="9">
        <text>a 6-O-methyl-2'-deoxyguanosine in DNA + L-cysteinyl-[protein] = S-methyl-L-cysteinyl-[protein] + a 2'-deoxyguanosine in DNA</text>
        <dbReference type="Rhea" id="RHEA:24000"/>
        <dbReference type="Rhea" id="RHEA-COMP:10131"/>
        <dbReference type="Rhea" id="RHEA-COMP:10132"/>
        <dbReference type="Rhea" id="RHEA-COMP:11367"/>
        <dbReference type="Rhea" id="RHEA-COMP:11368"/>
        <dbReference type="ChEBI" id="CHEBI:29950"/>
        <dbReference type="ChEBI" id="CHEBI:82612"/>
        <dbReference type="ChEBI" id="CHEBI:85445"/>
        <dbReference type="ChEBI" id="CHEBI:85448"/>
        <dbReference type="EC" id="2.1.1.63"/>
    </reaction>
</comment>
<dbReference type="SUPFAM" id="SSF46689">
    <property type="entry name" value="Homeodomain-like"/>
    <property type="match status" value="1"/>
</dbReference>
<dbReference type="GO" id="GO:0043565">
    <property type="term" value="F:sequence-specific DNA binding"/>
    <property type="evidence" value="ECO:0007669"/>
    <property type="project" value="InterPro"/>
</dbReference>
<evidence type="ECO:0000256" key="10">
    <source>
        <dbReference type="PIRSR" id="PIRSR000409-1"/>
    </source>
</evidence>
<keyword evidence="6" id="KW-0010">Activator</keyword>
<dbReference type="GO" id="GO:0032259">
    <property type="term" value="P:methylation"/>
    <property type="evidence" value="ECO:0007669"/>
    <property type="project" value="UniProtKB-KW"/>
</dbReference>
<dbReference type="CDD" id="cd06445">
    <property type="entry name" value="ATase"/>
    <property type="match status" value="1"/>
</dbReference>
<feature type="binding site" evidence="11">
    <location>
        <position position="41"/>
    </location>
    <ligand>
        <name>Zn(2+)</name>
        <dbReference type="ChEBI" id="CHEBI:29105"/>
    </ligand>
</feature>
<dbReference type="AlphaFoldDB" id="A0A0U1HVR7"/>
<dbReference type="Gene3D" id="3.30.160.70">
    <property type="entry name" value="Methylated DNA-protein cysteine methyltransferase domain"/>
    <property type="match status" value="1"/>
</dbReference>
<proteinExistence type="predicted"/>
<dbReference type="InterPro" id="IPR001497">
    <property type="entry name" value="MethylDNA_cys_MeTrfase_AS"/>
</dbReference>
<feature type="binding site" evidence="11">
    <location>
        <position position="72"/>
    </location>
    <ligand>
        <name>Zn(2+)</name>
        <dbReference type="ChEBI" id="CHEBI:29105"/>
    </ligand>
</feature>
<dbReference type="Pfam" id="PF12833">
    <property type="entry name" value="HTH_18"/>
    <property type="match status" value="1"/>
</dbReference>
<feature type="domain" description="HTH araC/xylS-type" evidence="13">
    <location>
        <begin position="91"/>
        <end position="187"/>
    </location>
</feature>
<dbReference type="GO" id="GO:0003908">
    <property type="term" value="F:methylated-DNA-[protein]-cysteine S-methyltransferase activity"/>
    <property type="evidence" value="ECO:0007669"/>
    <property type="project" value="UniProtKB-EC"/>
</dbReference>
<dbReference type="NCBIfam" id="TIGR00589">
    <property type="entry name" value="ogt"/>
    <property type="match status" value="1"/>
</dbReference>
<dbReference type="STRING" id="29485.CH64_2671"/>
<evidence type="ECO:0000256" key="6">
    <source>
        <dbReference type="ARBA" id="ARBA00023159"/>
    </source>
</evidence>
<dbReference type="InterPro" id="IPR035451">
    <property type="entry name" value="Ada-like_dom_sf"/>
</dbReference>
<dbReference type="PROSITE" id="PS00374">
    <property type="entry name" value="MGMT"/>
    <property type="match status" value="1"/>
</dbReference>
<dbReference type="Proteomes" id="UP000042054">
    <property type="component" value="Unassembled WGS sequence"/>
</dbReference>
<evidence type="ECO:0000256" key="9">
    <source>
        <dbReference type="ARBA" id="ARBA00049348"/>
    </source>
</evidence>
<evidence type="ECO:0000256" key="2">
    <source>
        <dbReference type="ARBA" id="ARBA00022603"/>
    </source>
</evidence>
<dbReference type="Gene3D" id="1.10.10.60">
    <property type="entry name" value="Homeodomain-like"/>
    <property type="match status" value="1"/>
</dbReference>
<dbReference type="GO" id="GO:0008270">
    <property type="term" value="F:zinc ion binding"/>
    <property type="evidence" value="ECO:0007669"/>
    <property type="project" value="InterPro"/>
</dbReference>
<dbReference type="NCBIfam" id="NF011964">
    <property type="entry name" value="PRK15435.1"/>
    <property type="match status" value="1"/>
</dbReference>
<evidence type="ECO:0000256" key="5">
    <source>
        <dbReference type="ARBA" id="ARBA00023015"/>
    </source>
</evidence>
<evidence type="ECO:0000259" key="13">
    <source>
        <dbReference type="PROSITE" id="PS01124"/>
    </source>
</evidence>
<dbReference type="SMART" id="SM00342">
    <property type="entry name" value="HTH_ARAC"/>
    <property type="match status" value="1"/>
</dbReference>
<keyword evidence="8" id="KW-0234">DNA repair</keyword>
<keyword evidence="11" id="KW-0862">Zinc</keyword>
<dbReference type="SUPFAM" id="SSF46767">
    <property type="entry name" value="Methylated DNA-protein cysteine methyltransferase, C-terminal domain"/>
    <property type="match status" value="1"/>
</dbReference>
<name>A0A0U1HVR7_YERRO</name>
<dbReference type="InterPro" id="IPR036217">
    <property type="entry name" value="MethylDNA_cys_MeTrfase_DNAb"/>
</dbReference>
<accession>A0A0U1HVR7</accession>
<protein>
    <submittedName>
        <fullName evidence="14">Bifunctional regulatory protein/DNA repair protein</fullName>
    </submittedName>
</protein>
<dbReference type="InterPro" id="IPR018060">
    <property type="entry name" value="HTH_AraC"/>
</dbReference>
<dbReference type="EMBL" id="CTKE01000016">
    <property type="protein sequence ID" value="CQI94008.1"/>
    <property type="molecule type" value="Genomic_DNA"/>
</dbReference>
<dbReference type="Pfam" id="PF02805">
    <property type="entry name" value="Ada_Zn_binding"/>
    <property type="match status" value="1"/>
</dbReference>
<dbReference type="InterPro" id="IPR036631">
    <property type="entry name" value="MGMT_N_sf"/>
</dbReference>
<dbReference type="Gene3D" id="1.10.10.10">
    <property type="entry name" value="Winged helix-like DNA-binding domain superfamily/Winged helix DNA-binding domain"/>
    <property type="match status" value="1"/>
</dbReference>
<keyword evidence="11" id="KW-0479">Metal-binding</keyword>
<feature type="binding site" evidence="11">
    <location>
        <position position="75"/>
    </location>
    <ligand>
        <name>Zn(2+)</name>
        <dbReference type="ChEBI" id="CHEBI:29105"/>
    </ligand>
</feature>
<evidence type="ECO:0000256" key="7">
    <source>
        <dbReference type="ARBA" id="ARBA00023163"/>
    </source>
</evidence>
<evidence type="ECO:0000256" key="12">
    <source>
        <dbReference type="SAM" id="MobiDB-lite"/>
    </source>
</evidence>
<sequence>MKPDKNLLDMAQDPRWVAMRNRDKTADGQFVYAVKTTGVYCRPSCASRQARAENIEIFADNHAAELAGFRPCQRCRPTELPQGRLNAEKISQACRLIEQAETPFKLSELAEKFNLSAFHFHRLFKALTGLTPKAYATAIRSARVRAQLAGPCSVTDAIFEAGFNANGRFYEQSNQLLGMTPTRYRQGGRDVILHFAVGESSLGAILMAKSALGICAILLGDSPALLVQQLQDMFPRAQLIGGDCEVEQWFAQVVGFVEAPKLGLDLPLDIRGTAFQQRVWQALQEIPVGKTASYADIAVKLGSPNAVRAVAGACAANILAVAIPCHRVIRQDGALSGYRWGVERKKRLLEQEAGRLENRVRETPKDKGQDLPDQE</sequence>
<dbReference type="GO" id="GO:0006281">
    <property type="term" value="P:DNA repair"/>
    <property type="evidence" value="ECO:0007669"/>
    <property type="project" value="UniProtKB-KW"/>
</dbReference>
<dbReference type="SUPFAM" id="SSF53155">
    <property type="entry name" value="Methylated DNA-protein cysteine methyltransferase domain"/>
    <property type="match status" value="1"/>
</dbReference>
<evidence type="ECO:0000256" key="11">
    <source>
        <dbReference type="PIRSR" id="PIRSR000409-3"/>
    </source>
</evidence>
<organism evidence="14 15">
    <name type="scientific">Yersinia rohdei</name>
    <dbReference type="NCBI Taxonomy" id="29485"/>
    <lineage>
        <taxon>Bacteria</taxon>
        <taxon>Pseudomonadati</taxon>
        <taxon>Pseudomonadota</taxon>
        <taxon>Gammaproteobacteria</taxon>
        <taxon>Enterobacterales</taxon>
        <taxon>Yersiniaceae</taxon>
        <taxon>Yersinia</taxon>
    </lineage>
</organism>
<evidence type="ECO:0000256" key="4">
    <source>
        <dbReference type="ARBA" id="ARBA00022763"/>
    </source>
</evidence>
<keyword evidence="7" id="KW-0804">Transcription</keyword>
<dbReference type="InterPro" id="IPR036388">
    <property type="entry name" value="WH-like_DNA-bd_sf"/>
</dbReference>
<dbReference type="RefSeq" id="WP_050535230.1">
    <property type="nucleotide sequence ID" value="NZ_CTKE01000016.1"/>
</dbReference>
<dbReference type="InterPro" id="IPR009057">
    <property type="entry name" value="Homeodomain-like_sf"/>
</dbReference>
<dbReference type="Pfam" id="PF01035">
    <property type="entry name" value="DNA_binding_1"/>
    <property type="match status" value="1"/>
</dbReference>
<keyword evidence="5" id="KW-0805">Transcription regulation</keyword>
<dbReference type="FunFam" id="1.10.10.10:FF:000410">
    <property type="entry name" value="ADA regulatory protein, putative"/>
    <property type="match status" value="1"/>
</dbReference>
<dbReference type="OrthoDB" id="9802228at2"/>
<dbReference type="InterPro" id="IPR004026">
    <property type="entry name" value="Ada_DNA_repair_Zn-bd"/>
</dbReference>
<gene>
    <name evidence="14" type="primary">ada_1</name>
    <name evidence="14" type="ORF">ERS008555_03063</name>
</gene>
<dbReference type="PANTHER" id="PTHR10815">
    <property type="entry name" value="METHYLATED-DNA--PROTEIN-CYSTEINE METHYLTRANSFERASE"/>
    <property type="match status" value="1"/>
</dbReference>
<keyword evidence="3" id="KW-0808">Transferase</keyword>
<feature type="active site" description="Nucleophile; methyl group acceptor from methylphosphotriester" evidence="10">
    <location>
        <position position="41"/>
    </location>
</feature>
<dbReference type="SUPFAM" id="SSF57884">
    <property type="entry name" value="Ada DNA repair protein, N-terminal domain (N-Ada 10)"/>
    <property type="match status" value="1"/>
</dbReference>
<evidence type="ECO:0000313" key="15">
    <source>
        <dbReference type="Proteomes" id="UP000042054"/>
    </source>
</evidence>
<evidence type="ECO:0000256" key="3">
    <source>
        <dbReference type="ARBA" id="ARBA00022679"/>
    </source>
</evidence>
<evidence type="ECO:0000256" key="1">
    <source>
        <dbReference type="ARBA" id="ARBA00001286"/>
    </source>
</evidence>